<reference evidence="1" key="2">
    <citation type="journal article" date="2020" name="Nat. Commun.">
        <title>Large-scale genome sequencing of mycorrhizal fungi provides insights into the early evolution of symbiotic traits.</title>
        <authorList>
            <person name="Miyauchi S."/>
            <person name="Kiss E."/>
            <person name="Kuo A."/>
            <person name="Drula E."/>
            <person name="Kohler A."/>
            <person name="Sanchez-Garcia M."/>
            <person name="Morin E."/>
            <person name="Andreopoulos B."/>
            <person name="Barry K.W."/>
            <person name="Bonito G."/>
            <person name="Buee M."/>
            <person name="Carver A."/>
            <person name="Chen C."/>
            <person name="Cichocki N."/>
            <person name="Clum A."/>
            <person name="Culley D."/>
            <person name="Crous P.W."/>
            <person name="Fauchery L."/>
            <person name="Girlanda M."/>
            <person name="Hayes R.D."/>
            <person name="Keri Z."/>
            <person name="LaButti K."/>
            <person name="Lipzen A."/>
            <person name="Lombard V."/>
            <person name="Magnuson J."/>
            <person name="Maillard F."/>
            <person name="Murat C."/>
            <person name="Nolan M."/>
            <person name="Ohm R.A."/>
            <person name="Pangilinan J."/>
            <person name="Pereira M.F."/>
            <person name="Perotto S."/>
            <person name="Peter M."/>
            <person name="Pfister S."/>
            <person name="Riley R."/>
            <person name="Sitrit Y."/>
            <person name="Stielow J.B."/>
            <person name="Szollosi G."/>
            <person name="Zifcakova L."/>
            <person name="Stursova M."/>
            <person name="Spatafora J.W."/>
            <person name="Tedersoo L."/>
            <person name="Vaario L.M."/>
            <person name="Yamada A."/>
            <person name="Yan M."/>
            <person name="Wang P."/>
            <person name="Xu J."/>
            <person name="Bruns T."/>
            <person name="Baldrian P."/>
            <person name="Vilgalys R."/>
            <person name="Dunand C."/>
            <person name="Henrissat B."/>
            <person name="Grigoriev I.V."/>
            <person name="Hibbett D."/>
            <person name="Nagy L.G."/>
            <person name="Martin F.M."/>
        </authorList>
    </citation>
    <scope>NUCLEOTIDE SEQUENCE</scope>
    <source>
        <strain evidence="1">Prilba</strain>
    </source>
</reference>
<organism evidence="1 2">
    <name type="scientific">Russula ochroleuca</name>
    <dbReference type="NCBI Taxonomy" id="152965"/>
    <lineage>
        <taxon>Eukaryota</taxon>
        <taxon>Fungi</taxon>
        <taxon>Dikarya</taxon>
        <taxon>Basidiomycota</taxon>
        <taxon>Agaricomycotina</taxon>
        <taxon>Agaricomycetes</taxon>
        <taxon>Russulales</taxon>
        <taxon>Russulaceae</taxon>
        <taxon>Russula</taxon>
    </lineage>
</organism>
<accession>A0A9P5JTC9</accession>
<sequence length="233" mass="25567">MRGSTIVEIHTIDAQNKYESTLLSVEDGSAHRREEQNNDEVVGTFKMMAGTVGGLSSPMYNDNRRDKSELERPDQVTKVKLFVGYLREREKNAILYDDLLRWHNSGSEITFIVWALSMGVNGWPSRRWGNTIVRNSGRSSSRSSPQMPAHRCHAGAEVVAHAQDQPLGQREHAACAFVGTGQGAHVIGKGRRSLRHAILPVTRPGESEHVRGAAANLGHGGYLKVEAGAGYAK</sequence>
<protein>
    <submittedName>
        <fullName evidence="1">Uncharacterized protein</fullName>
    </submittedName>
</protein>
<dbReference type="EMBL" id="WHVB01000093">
    <property type="protein sequence ID" value="KAF8462347.1"/>
    <property type="molecule type" value="Genomic_DNA"/>
</dbReference>
<reference evidence="1" key="1">
    <citation type="submission" date="2019-10" db="EMBL/GenBank/DDBJ databases">
        <authorList>
            <consortium name="DOE Joint Genome Institute"/>
            <person name="Kuo A."/>
            <person name="Miyauchi S."/>
            <person name="Kiss E."/>
            <person name="Drula E."/>
            <person name="Kohler A."/>
            <person name="Sanchez-Garcia M."/>
            <person name="Andreopoulos B."/>
            <person name="Barry K.W."/>
            <person name="Bonito G."/>
            <person name="Buee M."/>
            <person name="Carver A."/>
            <person name="Chen C."/>
            <person name="Cichocki N."/>
            <person name="Clum A."/>
            <person name="Culley D."/>
            <person name="Crous P.W."/>
            <person name="Fauchery L."/>
            <person name="Girlanda M."/>
            <person name="Hayes R."/>
            <person name="Keri Z."/>
            <person name="LaButti K."/>
            <person name="Lipzen A."/>
            <person name="Lombard V."/>
            <person name="Magnuson J."/>
            <person name="Maillard F."/>
            <person name="Morin E."/>
            <person name="Murat C."/>
            <person name="Nolan M."/>
            <person name="Ohm R."/>
            <person name="Pangilinan J."/>
            <person name="Pereira M."/>
            <person name="Perotto S."/>
            <person name="Peter M."/>
            <person name="Riley R."/>
            <person name="Sitrit Y."/>
            <person name="Stielow B."/>
            <person name="Szollosi G."/>
            <person name="Zifcakova L."/>
            <person name="Stursova M."/>
            <person name="Spatafora J.W."/>
            <person name="Tedersoo L."/>
            <person name="Vaario L.-M."/>
            <person name="Yamada A."/>
            <person name="Yan M."/>
            <person name="Wang P."/>
            <person name="Xu J."/>
            <person name="Bruns T."/>
            <person name="Baldrian P."/>
            <person name="Vilgalys R."/>
            <person name="Henrissat B."/>
            <person name="Grigoriev I.V."/>
            <person name="Hibbett D."/>
            <person name="Nagy L.G."/>
            <person name="Martin F.M."/>
        </authorList>
    </citation>
    <scope>NUCLEOTIDE SEQUENCE</scope>
    <source>
        <strain evidence="1">Prilba</strain>
    </source>
</reference>
<gene>
    <name evidence="1" type="ORF">DFH94DRAFT_686901</name>
</gene>
<proteinExistence type="predicted"/>
<comment type="caution">
    <text evidence="1">The sequence shown here is derived from an EMBL/GenBank/DDBJ whole genome shotgun (WGS) entry which is preliminary data.</text>
</comment>
<evidence type="ECO:0000313" key="1">
    <source>
        <dbReference type="EMBL" id="KAF8462347.1"/>
    </source>
</evidence>
<evidence type="ECO:0000313" key="2">
    <source>
        <dbReference type="Proteomes" id="UP000759537"/>
    </source>
</evidence>
<dbReference type="Proteomes" id="UP000759537">
    <property type="component" value="Unassembled WGS sequence"/>
</dbReference>
<name>A0A9P5JTC9_9AGAM</name>
<keyword evidence="2" id="KW-1185">Reference proteome</keyword>
<dbReference type="AlphaFoldDB" id="A0A9P5JTC9"/>